<dbReference type="Pfam" id="PF23869">
    <property type="entry name" value="Beta-prop_WDR75_1st"/>
    <property type="match status" value="1"/>
</dbReference>
<dbReference type="InterPro" id="IPR053826">
    <property type="entry name" value="WDR75"/>
</dbReference>
<evidence type="ECO:0000256" key="9">
    <source>
        <dbReference type="SAM" id="MobiDB-lite"/>
    </source>
</evidence>
<dbReference type="GO" id="GO:0006364">
    <property type="term" value="P:rRNA processing"/>
    <property type="evidence" value="ECO:0007669"/>
    <property type="project" value="UniProtKB-KW"/>
</dbReference>
<protein>
    <submittedName>
        <fullName evidence="10">Uncharacterized protein</fullName>
    </submittedName>
</protein>
<dbReference type="InterPro" id="IPR015943">
    <property type="entry name" value="WD40/YVTN_repeat-like_dom_sf"/>
</dbReference>
<gene>
    <name evidence="10" type="ORF">GP486_003613</name>
</gene>
<organism evidence="10 11">
    <name type="scientific">Trichoglossum hirsutum</name>
    <dbReference type="NCBI Taxonomy" id="265104"/>
    <lineage>
        <taxon>Eukaryota</taxon>
        <taxon>Fungi</taxon>
        <taxon>Dikarya</taxon>
        <taxon>Ascomycota</taxon>
        <taxon>Pezizomycotina</taxon>
        <taxon>Geoglossomycetes</taxon>
        <taxon>Geoglossales</taxon>
        <taxon>Geoglossaceae</taxon>
        <taxon>Trichoglossum</taxon>
    </lineage>
</organism>
<reference evidence="10" key="1">
    <citation type="submission" date="2021-03" db="EMBL/GenBank/DDBJ databases">
        <title>Comparative genomics and phylogenomic investigation of the class Geoglossomycetes provide insights into ecological specialization and systematics.</title>
        <authorList>
            <person name="Melie T."/>
            <person name="Pirro S."/>
            <person name="Miller A.N."/>
            <person name="Quandt A."/>
        </authorList>
    </citation>
    <scope>NUCLEOTIDE SEQUENCE</scope>
    <source>
        <strain evidence="10">CAQ_001_2017</strain>
    </source>
</reference>
<feature type="repeat" description="WD" evidence="8">
    <location>
        <begin position="392"/>
        <end position="433"/>
    </location>
</feature>
<dbReference type="GO" id="GO:0045943">
    <property type="term" value="P:positive regulation of transcription by RNA polymerase I"/>
    <property type="evidence" value="ECO:0007669"/>
    <property type="project" value="InterPro"/>
</dbReference>
<dbReference type="InterPro" id="IPR011047">
    <property type="entry name" value="Quinoprotein_ADH-like_sf"/>
</dbReference>
<dbReference type="Gene3D" id="2.130.10.10">
    <property type="entry name" value="YVTN repeat-like/Quinoprotein amine dehydrogenase"/>
    <property type="match status" value="3"/>
</dbReference>
<keyword evidence="11" id="KW-1185">Reference proteome</keyword>
<feature type="compositionally biased region" description="Basic and acidic residues" evidence="9">
    <location>
        <begin position="11"/>
        <end position="23"/>
    </location>
</feature>
<keyword evidence="3" id="KW-0698">rRNA processing</keyword>
<proteinExistence type="predicted"/>
<evidence type="ECO:0000256" key="1">
    <source>
        <dbReference type="ARBA" id="ARBA00004604"/>
    </source>
</evidence>
<keyword evidence="7" id="KW-0539">Nucleus</keyword>
<dbReference type="SMART" id="SM00320">
    <property type="entry name" value="WD40"/>
    <property type="match status" value="3"/>
</dbReference>
<dbReference type="Proteomes" id="UP000750711">
    <property type="component" value="Unassembled WGS sequence"/>
</dbReference>
<dbReference type="AlphaFoldDB" id="A0A9P8LCJ4"/>
<keyword evidence="4 8" id="KW-0853">WD repeat</keyword>
<keyword evidence="6" id="KW-0804">Transcription</keyword>
<dbReference type="SUPFAM" id="SSF101908">
    <property type="entry name" value="Putative isomerase YbhE"/>
    <property type="match status" value="1"/>
</dbReference>
<dbReference type="PROSITE" id="PS50294">
    <property type="entry name" value="WD_REPEATS_REGION"/>
    <property type="match status" value="1"/>
</dbReference>
<accession>A0A9P8LCJ4</accession>
<dbReference type="GO" id="GO:0032040">
    <property type="term" value="C:small-subunit processome"/>
    <property type="evidence" value="ECO:0007669"/>
    <property type="project" value="InterPro"/>
</dbReference>
<name>A0A9P8LCJ4_9PEZI</name>
<dbReference type="InterPro" id="IPR001680">
    <property type="entry name" value="WD40_rpt"/>
</dbReference>
<evidence type="ECO:0000256" key="4">
    <source>
        <dbReference type="ARBA" id="ARBA00022574"/>
    </source>
</evidence>
<dbReference type="GO" id="GO:0003723">
    <property type="term" value="F:RNA binding"/>
    <property type="evidence" value="ECO:0007669"/>
    <property type="project" value="InterPro"/>
</dbReference>
<dbReference type="PANTHER" id="PTHR44215">
    <property type="entry name" value="WD REPEAT-CONTAINING PROTEIN 75"/>
    <property type="match status" value="1"/>
</dbReference>
<evidence type="ECO:0000256" key="8">
    <source>
        <dbReference type="PROSITE-ProRule" id="PRU00221"/>
    </source>
</evidence>
<dbReference type="GO" id="GO:2000234">
    <property type="term" value="P:positive regulation of rRNA processing"/>
    <property type="evidence" value="ECO:0007669"/>
    <property type="project" value="TreeGrafter"/>
</dbReference>
<keyword evidence="2" id="KW-0690">Ribosome biogenesis</keyword>
<dbReference type="PANTHER" id="PTHR44215:SF1">
    <property type="entry name" value="WD REPEAT-CONTAINING PROTEIN 75"/>
    <property type="match status" value="1"/>
</dbReference>
<evidence type="ECO:0000256" key="7">
    <source>
        <dbReference type="ARBA" id="ARBA00023242"/>
    </source>
</evidence>
<dbReference type="CDD" id="cd23952">
    <property type="entry name" value="Utp17_CTD"/>
    <property type="match status" value="1"/>
</dbReference>
<feature type="region of interest" description="Disordered" evidence="9">
    <location>
        <begin position="57"/>
        <end position="89"/>
    </location>
</feature>
<comment type="subcellular location">
    <subcellularLocation>
        <location evidence="1">Nucleus</location>
        <location evidence="1">Nucleolus</location>
    </subcellularLocation>
</comment>
<evidence type="ECO:0000313" key="11">
    <source>
        <dbReference type="Proteomes" id="UP000750711"/>
    </source>
</evidence>
<evidence type="ECO:0000313" key="10">
    <source>
        <dbReference type="EMBL" id="KAH0559865.1"/>
    </source>
</evidence>
<dbReference type="PROSITE" id="PS50082">
    <property type="entry name" value="WD_REPEATS_2"/>
    <property type="match status" value="1"/>
</dbReference>
<evidence type="ECO:0000256" key="6">
    <source>
        <dbReference type="ARBA" id="ARBA00023163"/>
    </source>
</evidence>
<feature type="region of interest" description="Disordered" evidence="9">
    <location>
        <begin position="1"/>
        <end position="41"/>
    </location>
</feature>
<sequence>MPAPQTQEVADQDKTVLRNGEKKVRARRRKRKPEEGSSVVAAQLTLSNGVESIVKDKEPVRSSETGAIMQRKRKRGTGRRGSGQTSMLDVKGVNGLSGSDIVSKASSPTLLWKISEAIGGRLIHADPVFSTDERYLFLALPSALRIYSSATSLLARSLSLETSSSRGAMITAFILSPTSHNYVYVSTSRGRLEIWDWTEGKKLQRWEFESDINALAVASPSPAEDKTDVIFLVEKKYEKWRIKLFELTRDAKQSKTGNQTKVLYECQQQISNLKVLHEGQVVVATSGKCLVVGTAIGDATTGSYVWTEFTSPDWLTCLDARESSKEPISSKSKEDLKVRGNRKTNPAIDLVVGDIKGAIFVHHDILNRLVADHRKGASVRPEHLARGASRRWHWHREAVHSIKWSLDGNYILSGGSETVLVLWQLDTDKQQYLPHLSATVESIVVSPKGSSYAVKLADNSVMILSTTELKPKASIAGIQAKSWEPQRIPPEAQVKTVDSREAHEVGKSFEVPRVPSVINPLNPTQILLAVLSSQSSSFSTAPSLGSPYLQTFDFAAAHHISRQALARTNVSSLNVGPESNKIGEPNIELMSISTDGKWLATVDEWNPPKRDLEFLCLDEDLVREQNRRREVYLKFWSWNEENKMWELVTRVDAPHFSLMHDGFVGAGRITDMTAKPRGLGFATIGIDGSVKLWRPRKRTRDGIVLKGRNSKVLVSWGCYQVVQIGSQGRTADFFGDSLILKDEYPAPSCLAYSADGSVIVASYPGIPGQGYSAVHLIDAASGEIRYVRDGLQTGGIVAIGIVGPYAILLGEALIVWDMVQDTLQYGVKLRLSGLSLKQKTSMVRLAVNQSSSTFAIAVPVVKSEERGKRKQRFLEKAHSQVVVFDPVVPKPLFSVSIPSLVTALLPAVGSEGYVVLDLAAELRLVSATGSNSAYDSAIICQEAPLDEPGMASIEDASGGHEDNNGISDDERLLRSWLPLQPAAAAYDDDDSPLVVRQEQLAEIFDVGPSLAPPPVNELFEKVVGLFARKPVLKDLPSA</sequence>
<comment type="caution">
    <text evidence="10">The sequence shown here is derived from an EMBL/GenBank/DDBJ whole genome shotgun (WGS) entry which is preliminary data.</text>
</comment>
<evidence type="ECO:0000256" key="5">
    <source>
        <dbReference type="ARBA" id="ARBA00022737"/>
    </source>
</evidence>
<evidence type="ECO:0000256" key="2">
    <source>
        <dbReference type="ARBA" id="ARBA00022517"/>
    </source>
</evidence>
<dbReference type="EMBL" id="JAGHQM010000503">
    <property type="protein sequence ID" value="KAH0559865.1"/>
    <property type="molecule type" value="Genomic_DNA"/>
</dbReference>
<evidence type="ECO:0000256" key="3">
    <source>
        <dbReference type="ARBA" id="ARBA00022552"/>
    </source>
</evidence>
<dbReference type="SUPFAM" id="SSF50998">
    <property type="entry name" value="Quinoprotein alcohol dehydrogenase-like"/>
    <property type="match status" value="1"/>
</dbReference>
<keyword evidence="5" id="KW-0677">Repeat</keyword>